<gene>
    <name evidence="4" type="ORF">NW209_02665</name>
</gene>
<evidence type="ECO:0000313" key="5">
    <source>
        <dbReference type="Proteomes" id="UP001204579"/>
    </source>
</evidence>
<organism evidence="4 5">
    <name type="scientific">Phocaeicola barnesiae</name>
    <dbReference type="NCBI Taxonomy" id="376804"/>
    <lineage>
        <taxon>Bacteria</taxon>
        <taxon>Pseudomonadati</taxon>
        <taxon>Bacteroidota</taxon>
        <taxon>Bacteroidia</taxon>
        <taxon>Bacteroidales</taxon>
        <taxon>Bacteroidaceae</taxon>
        <taxon>Phocaeicola</taxon>
    </lineage>
</organism>
<accession>A0AAW5N5F2</accession>
<dbReference type="EMBL" id="JANRHJ010000002">
    <property type="protein sequence ID" value="MCR8872933.1"/>
    <property type="molecule type" value="Genomic_DNA"/>
</dbReference>
<keyword evidence="3" id="KW-0812">Transmembrane</keyword>
<feature type="region of interest" description="Disordered" evidence="2">
    <location>
        <begin position="84"/>
        <end position="133"/>
    </location>
</feature>
<reference evidence="4 5" key="1">
    <citation type="submission" date="2022-08" db="EMBL/GenBank/DDBJ databases">
        <authorList>
            <person name="Zeman M."/>
            <person name="Kubasova T."/>
        </authorList>
    </citation>
    <scope>NUCLEOTIDE SEQUENCE [LARGE SCALE GENOMIC DNA]</scope>
    <source>
        <strain evidence="4 5">ET62</strain>
    </source>
</reference>
<name>A0AAW5N5F2_9BACT</name>
<dbReference type="AlphaFoldDB" id="A0AAW5N5F2"/>
<keyword evidence="3" id="KW-0472">Membrane</keyword>
<dbReference type="RefSeq" id="WP_258335336.1">
    <property type="nucleotide sequence ID" value="NZ_JANRHJ010000002.1"/>
</dbReference>
<keyword evidence="3" id="KW-1133">Transmembrane helix</keyword>
<evidence type="ECO:0000256" key="2">
    <source>
        <dbReference type="SAM" id="MobiDB-lite"/>
    </source>
</evidence>
<dbReference type="InterPro" id="IPR003409">
    <property type="entry name" value="MORN"/>
</dbReference>
<feature type="transmembrane region" description="Helical" evidence="3">
    <location>
        <begin position="61"/>
        <end position="79"/>
    </location>
</feature>
<evidence type="ECO:0000256" key="1">
    <source>
        <dbReference type="ARBA" id="ARBA00022737"/>
    </source>
</evidence>
<protein>
    <recommendedName>
        <fullName evidence="6">MORN repeat protein</fullName>
    </recommendedName>
</protein>
<dbReference type="Pfam" id="PF02493">
    <property type="entry name" value="MORN"/>
    <property type="match status" value="2"/>
</dbReference>
<keyword evidence="5" id="KW-1185">Reference proteome</keyword>
<keyword evidence="1" id="KW-0677">Repeat</keyword>
<evidence type="ECO:0008006" key="6">
    <source>
        <dbReference type="Google" id="ProtNLM"/>
    </source>
</evidence>
<proteinExistence type="predicted"/>
<comment type="caution">
    <text evidence="4">The sequence shown here is derived from an EMBL/GenBank/DDBJ whole genome shotgun (WGS) entry which is preliminary data.</text>
</comment>
<dbReference type="SUPFAM" id="SSF82185">
    <property type="entry name" value="Histone H3 K4-specific methyltransferase SET7/9 N-terminal domain"/>
    <property type="match status" value="1"/>
</dbReference>
<evidence type="ECO:0000313" key="4">
    <source>
        <dbReference type="EMBL" id="MCR8872933.1"/>
    </source>
</evidence>
<sequence>MVRSGNSEHVRFRYGMCLNENCSKCKSKEVQTISARKDFVCAECGKQLRECPPPTGNKNKLILIIVAVLVVVAGVILGITQFSPKKPSTGIPPTETPGKADKDSIAAPAPMEPKDTTVKTKPGTQEPPTGKPLKYGTVDLGYGIYTGDLKNGTPHGHGTIKYTTRHKIVSSQEFVANPGDEFEGEFRDGRINGGIGYWTHDGNITAVKP</sequence>
<evidence type="ECO:0000256" key="3">
    <source>
        <dbReference type="SAM" id="Phobius"/>
    </source>
</evidence>
<dbReference type="Proteomes" id="UP001204579">
    <property type="component" value="Unassembled WGS sequence"/>
</dbReference>